<evidence type="ECO:0000313" key="2">
    <source>
        <dbReference type="EMBL" id="CAN66391.1"/>
    </source>
</evidence>
<sequence length="364" mass="41869">MEIPHEDQSSHYDHEKDKFAYLSMRDRIELGKRQVQQSQWGSKYVLNEDMSMKAKLASMARRIEEFELRNVHTETQPQAMPTSFEYINHPNLTTQPQPQPSMSTSSLEQAILKISKVMEDFVGEQQKINSHLNEKIDNLESSINVRMEGVYNDLSLRIEKVQDSIEKLTNLDIARGKRKLPPQPHHNLQGTNAKRSRKVLMIDTLVGDCYDNFMDQPSIENHKVQDDKGLLEPFKASTSPGKRREMNSLGPNGKDANFVWDPGGIQHEVGMMLAKIEVMVKTRENRGENPKQSNSHHPHFGNCWAHFDHFPKFISCVLYLVSKLGKSGVHRFKQCSIWSETKKLWPFEDDYAKLNTAAPHFATV</sequence>
<gene>
    <name evidence="2" type="ORF">VITISV_019686</name>
</gene>
<evidence type="ECO:0000256" key="1">
    <source>
        <dbReference type="SAM" id="MobiDB-lite"/>
    </source>
</evidence>
<reference evidence="2" key="1">
    <citation type="journal article" date="2007" name="PLoS ONE">
        <title>The first genome sequence of an elite grapevine cultivar (Pinot noir Vitis vinifera L.): coping with a highly heterozygous genome.</title>
        <authorList>
            <person name="Velasco R."/>
            <person name="Zharkikh A."/>
            <person name="Troggio M."/>
            <person name="Cartwright D.A."/>
            <person name="Cestaro A."/>
            <person name="Pruss D."/>
            <person name="Pindo M."/>
            <person name="FitzGerald L.M."/>
            <person name="Vezzulli S."/>
            <person name="Reid J."/>
            <person name="Malacarne G."/>
            <person name="Iliev D."/>
            <person name="Coppola G."/>
            <person name="Wardell B."/>
            <person name="Micheletti D."/>
            <person name="Macalma T."/>
            <person name="Facci M."/>
            <person name="Mitchell J.T."/>
            <person name="Perazzolli M."/>
            <person name="Eldredge G."/>
            <person name="Gatto P."/>
            <person name="Oyzerski R."/>
            <person name="Moretto M."/>
            <person name="Gutin N."/>
            <person name="Stefanini M."/>
            <person name="Chen Y."/>
            <person name="Segala C."/>
            <person name="Davenport C."/>
            <person name="Dematte L."/>
            <person name="Mraz A."/>
            <person name="Battilana J."/>
            <person name="Stormo K."/>
            <person name="Costa F."/>
            <person name="Tao Q."/>
            <person name="Si-Ammour A."/>
            <person name="Harkins T."/>
            <person name="Lackey A."/>
            <person name="Perbost C."/>
            <person name="Taillon B."/>
            <person name="Stella A."/>
            <person name="Solovyev V."/>
            <person name="Fawcett J.A."/>
            <person name="Sterck L."/>
            <person name="Vandepoele K."/>
            <person name="Grando S.M."/>
            <person name="Toppo S."/>
            <person name="Moser C."/>
            <person name="Lanchbury J."/>
            <person name="Bogden R."/>
            <person name="Skolnick M."/>
            <person name="Sgaramella V."/>
            <person name="Bhatnagar S.K."/>
            <person name="Fontana P."/>
            <person name="Gutin A."/>
            <person name="Van de Peer Y."/>
            <person name="Salamini F."/>
            <person name="Viola R."/>
        </authorList>
    </citation>
    <scope>NUCLEOTIDE SEQUENCE</scope>
</reference>
<name>A5C650_VITVI</name>
<protein>
    <submittedName>
        <fullName evidence="2">Uncharacterized protein</fullName>
    </submittedName>
</protein>
<proteinExistence type="predicted"/>
<organism evidence="2">
    <name type="scientific">Vitis vinifera</name>
    <name type="common">Grape</name>
    <dbReference type="NCBI Taxonomy" id="29760"/>
    <lineage>
        <taxon>Eukaryota</taxon>
        <taxon>Viridiplantae</taxon>
        <taxon>Streptophyta</taxon>
        <taxon>Embryophyta</taxon>
        <taxon>Tracheophyta</taxon>
        <taxon>Spermatophyta</taxon>
        <taxon>Magnoliopsida</taxon>
        <taxon>eudicotyledons</taxon>
        <taxon>Gunneridae</taxon>
        <taxon>Pentapetalae</taxon>
        <taxon>rosids</taxon>
        <taxon>Vitales</taxon>
        <taxon>Vitaceae</taxon>
        <taxon>Viteae</taxon>
        <taxon>Vitis</taxon>
    </lineage>
</organism>
<dbReference type="AlphaFoldDB" id="A5C650"/>
<accession>A5C650</accession>
<feature type="region of interest" description="Disordered" evidence="1">
    <location>
        <begin position="232"/>
        <end position="253"/>
    </location>
</feature>
<dbReference type="EMBL" id="AM483682">
    <property type="protein sequence ID" value="CAN66391.1"/>
    <property type="molecule type" value="Genomic_DNA"/>
</dbReference>